<accession>A0A5B8VTW8</accession>
<dbReference type="PROSITE" id="PS51257">
    <property type="entry name" value="PROKAR_LIPOPROTEIN"/>
    <property type="match status" value="1"/>
</dbReference>
<proteinExistence type="predicted"/>
<name>A0A5B8VTW8_9BACT</name>
<keyword evidence="2" id="KW-1185">Reference proteome</keyword>
<dbReference type="KEGG" id="agi:FSB73_22545"/>
<dbReference type="RefSeq" id="WP_146787605.1">
    <property type="nucleotide sequence ID" value="NZ_CP042434.1"/>
</dbReference>
<dbReference type="Gene3D" id="3.40.390.70">
    <property type="match status" value="1"/>
</dbReference>
<evidence type="ECO:0008006" key="3">
    <source>
        <dbReference type="Google" id="ProtNLM"/>
    </source>
</evidence>
<gene>
    <name evidence="1" type="ORF">FSB73_22545</name>
</gene>
<dbReference type="AlphaFoldDB" id="A0A5B8VTW8"/>
<organism evidence="1 2">
    <name type="scientific">Arachidicoccus ginsenosidivorans</name>
    <dbReference type="NCBI Taxonomy" id="496057"/>
    <lineage>
        <taxon>Bacteria</taxon>
        <taxon>Pseudomonadati</taxon>
        <taxon>Bacteroidota</taxon>
        <taxon>Chitinophagia</taxon>
        <taxon>Chitinophagales</taxon>
        <taxon>Chitinophagaceae</taxon>
        <taxon>Arachidicoccus</taxon>
    </lineage>
</organism>
<sequence length="292" mass="33839">MHHKFLLKYYLLVLFMVGLFACHKEEPLVVSKPGTNLLYSLPQGDHPYDNDIVQFYHKYNCFILYKFDSVDYNYNMTGIVRSKLSITPADSNYIAQALTFMHKNLFDVYPESFLQKTMPFSILLSSEIMIDTSQVFTQRYYFDAYCSQRGISFGLVNDSFPELTTQQLNQARGWLNMVYWQAALANGHLSYPDGFTALSVPNNQYDLVLANQHKYGVLSSFFSHYFGPYDYTADFLSYIIEITSTDSTTFANTWLTPQVDINGLYKKKYELIINYYKTNYGINLQAIGDLKN</sequence>
<evidence type="ECO:0000313" key="1">
    <source>
        <dbReference type="EMBL" id="QEC74035.1"/>
    </source>
</evidence>
<dbReference type="OrthoDB" id="1100648at2"/>
<reference evidence="1 2" key="1">
    <citation type="journal article" date="2017" name="Int. J. Syst. Evol. Microbiol.">
        <title>Arachidicoccus ginsenosidivorans sp. nov., with ginsenoside-converting activity isolated from ginseng cultivating soil.</title>
        <authorList>
            <person name="Siddiqi M.Z."/>
            <person name="Aslam Z."/>
            <person name="Im W.T."/>
        </authorList>
    </citation>
    <scope>NUCLEOTIDE SEQUENCE [LARGE SCALE GENOMIC DNA]</scope>
    <source>
        <strain evidence="1 2">Gsoil 809</strain>
    </source>
</reference>
<evidence type="ECO:0000313" key="2">
    <source>
        <dbReference type="Proteomes" id="UP000321291"/>
    </source>
</evidence>
<dbReference type="EMBL" id="CP042434">
    <property type="protein sequence ID" value="QEC74035.1"/>
    <property type="molecule type" value="Genomic_DNA"/>
</dbReference>
<protein>
    <recommendedName>
        <fullName evidence="3">Lipoprotein</fullName>
    </recommendedName>
</protein>
<dbReference type="Proteomes" id="UP000321291">
    <property type="component" value="Chromosome"/>
</dbReference>